<keyword evidence="2" id="KW-1185">Reference proteome</keyword>
<dbReference type="Proteomes" id="UP001061862">
    <property type="component" value="Chromosome"/>
</dbReference>
<gene>
    <name evidence="1" type="ORF">N8A98_06935</name>
</gene>
<evidence type="ECO:0000313" key="2">
    <source>
        <dbReference type="Proteomes" id="UP001061862"/>
    </source>
</evidence>
<proteinExistence type="predicted"/>
<dbReference type="RefSeq" id="WP_262170208.1">
    <property type="nucleotide sequence ID" value="NZ_CP104965.1"/>
</dbReference>
<protein>
    <submittedName>
        <fullName evidence="1">Uncharacterized protein</fullName>
    </submittedName>
</protein>
<organism evidence="1 2">
    <name type="scientific">Devosia neptuniae</name>
    <dbReference type="NCBI Taxonomy" id="191302"/>
    <lineage>
        <taxon>Bacteria</taxon>
        <taxon>Pseudomonadati</taxon>
        <taxon>Pseudomonadota</taxon>
        <taxon>Alphaproteobacteria</taxon>
        <taxon>Hyphomicrobiales</taxon>
        <taxon>Devosiaceae</taxon>
        <taxon>Devosia</taxon>
    </lineage>
</organism>
<dbReference type="EMBL" id="CP104965">
    <property type="protein sequence ID" value="UXN70916.1"/>
    <property type="molecule type" value="Genomic_DNA"/>
</dbReference>
<sequence>MIVALDEVQTITIDLAARFMVARIAAGGTTGDKAYALQCVILAKTIVEQSQHPTRKAA</sequence>
<name>A0ABY6CIT6_9HYPH</name>
<reference evidence="1 2" key="1">
    <citation type="submission" date="2022-09" db="EMBL/GenBank/DDBJ databases">
        <title>Interaction between co-microsymbionts with complementary sets of symbiotic genes in legume-rhizobium systems.</title>
        <authorList>
            <person name="Safronova V."/>
            <person name="Sazanova A."/>
            <person name="Afonin A."/>
            <person name="Chirak E."/>
        </authorList>
    </citation>
    <scope>NUCLEOTIDE SEQUENCE [LARGE SCALE GENOMIC DNA]</scope>
    <source>
        <strain evidence="1 2">A18/4-1</strain>
    </source>
</reference>
<evidence type="ECO:0000313" key="1">
    <source>
        <dbReference type="EMBL" id="UXN70916.1"/>
    </source>
</evidence>
<accession>A0ABY6CIT6</accession>